<sequence length="236" mass="24515">MNSQEAQSGAVDDSIRRRLALALDVDDLVAAHRLAVAMRPWFGVAKVGLELFSAHGPDAVASLRDLGYQVFLDLKLFDIPTTVQRSTRVLGSLGVEYLTLHALGGTEMLSAGVEGLHEGAERAGLPAPTALAVTVLTSDDSAPPHIVPNRVRLALESGCGGLVLAAEDLQTARELAPRLKRVVPGIRLAGGQRHDQARAASPQEAIAHGADLLVIGRAVTNAEDPSAAAAAIAAAI</sequence>
<dbReference type="EC" id="4.1.1.23" evidence="2"/>
<dbReference type="EMBL" id="CAFBMG010000007">
    <property type="protein sequence ID" value="CAB4889989.1"/>
    <property type="molecule type" value="Genomic_DNA"/>
</dbReference>
<dbReference type="SMART" id="SM00934">
    <property type="entry name" value="OMPdecase"/>
    <property type="match status" value="1"/>
</dbReference>
<dbReference type="SUPFAM" id="SSF51366">
    <property type="entry name" value="Ribulose-phoshate binding barrel"/>
    <property type="match status" value="1"/>
</dbReference>
<comment type="pathway">
    <text evidence="1">Pyrimidine metabolism; UMP biosynthesis via de novo pathway; UMP from orotate: step 2/2.</text>
</comment>
<dbReference type="GO" id="GO:0004590">
    <property type="term" value="F:orotidine-5'-phosphate decarboxylase activity"/>
    <property type="evidence" value="ECO:0007669"/>
    <property type="project" value="UniProtKB-EC"/>
</dbReference>
<keyword evidence="6" id="KW-0456">Lyase</keyword>
<dbReference type="InterPro" id="IPR001754">
    <property type="entry name" value="OMPdeCOase_dom"/>
</dbReference>
<evidence type="ECO:0000256" key="3">
    <source>
        <dbReference type="ARBA" id="ARBA00021923"/>
    </source>
</evidence>
<proteinExistence type="predicted"/>
<dbReference type="GO" id="GO:0005829">
    <property type="term" value="C:cytosol"/>
    <property type="evidence" value="ECO:0007669"/>
    <property type="project" value="TreeGrafter"/>
</dbReference>
<organism evidence="9">
    <name type="scientific">freshwater metagenome</name>
    <dbReference type="NCBI Taxonomy" id="449393"/>
    <lineage>
        <taxon>unclassified sequences</taxon>
        <taxon>metagenomes</taxon>
        <taxon>ecological metagenomes</taxon>
    </lineage>
</organism>
<evidence type="ECO:0000313" key="9">
    <source>
        <dbReference type="EMBL" id="CAB4550730.1"/>
    </source>
</evidence>
<evidence type="ECO:0000256" key="1">
    <source>
        <dbReference type="ARBA" id="ARBA00004861"/>
    </source>
</evidence>
<dbReference type="AlphaFoldDB" id="A0A6J6CGS7"/>
<dbReference type="PROSITE" id="PS00156">
    <property type="entry name" value="OMPDECASE"/>
    <property type="match status" value="1"/>
</dbReference>
<evidence type="ECO:0000256" key="5">
    <source>
        <dbReference type="ARBA" id="ARBA00022975"/>
    </source>
</evidence>
<dbReference type="GO" id="GO:0044205">
    <property type="term" value="P:'de novo' UMP biosynthetic process"/>
    <property type="evidence" value="ECO:0007669"/>
    <property type="project" value="UniProtKB-UniPathway"/>
</dbReference>
<dbReference type="EMBL" id="CAEZYU010000048">
    <property type="protein sequence ID" value="CAB4742982.1"/>
    <property type="molecule type" value="Genomic_DNA"/>
</dbReference>
<dbReference type="Pfam" id="PF00215">
    <property type="entry name" value="OMPdecase"/>
    <property type="match status" value="1"/>
</dbReference>
<evidence type="ECO:0000256" key="2">
    <source>
        <dbReference type="ARBA" id="ARBA00012321"/>
    </source>
</evidence>
<dbReference type="PANTHER" id="PTHR32119">
    <property type="entry name" value="OROTIDINE 5'-PHOSPHATE DECARBOXYLASE"/>
    <property type="match status" value="1"/>
</dbReference>
<keyword evidence="4" id="KW-0210">Decarboxylase</keyword>
<evidence type="ECO:0000256" key="4">
    <source>
        <dbReference type="ARBA" id="ARBA00022793"/>
    </source>
</evidence>
<evidence type="ECO:0000256" key="6">
    <source>
        <dbReference type="ARBA" id="ARBA00023239"/>
    </source>
</evidence>
<evidence type="ECO:0000259" key="8">
    <source>
        <dbReference type="SMART" id="SM00934"/>
    </source>
</evidence>
<gene>
    <name evidence="9" type="ORF">UFOPK1358_01607</name>
    <name evidence="10" type="ORF">UFOPK2766_01163</name>
    <name evidence="11" type="ORF">UFOPK3519_00181</name>
</gene>
<dbReference type="InterPro" id="IPR018089">
    <property type="entry name" value="OMPdecase_AS"/>
</dbReference>
<keyword evidence="5" id="KW-0665">Pyrimidine biosynthesis</keyword>
<dbReference type="InterPro" id="IPR014732">
    <property type="entry name" value="OMPdecase"/>
</dbReference>
<reference evidence="9" key="1">
    <citation type="submission" date="2020-05" db="EMBL/GenBank/DDBJ databases">
        <authorList>
            <person name="Chiriac C."/>
            <person name="Salcher M."/>
            <person name="Ghai R."/>
            <person name="Kavagutti S V."/>
        </authorList>
    </citation>
    <scope>NUCLEOTIDE SEQUENCE</scope>
</reference>
<evidence type="ECO:0000256" key="7">
    <source>
        <dbReference type="ARBA" id="ARBA00033428"/>
    </source>
</evidence>
<protein>
    <recommendedName>
        <fullName evidence="3">Orotidine 5'-phosphate decarboxylase</fullName>
        <ecNumber evidence="2">4.1.1.23</ecNumber>
    </recommendedName>
    <alternativeName>
        <fullName evidence="7">OMP decarboxylase</fullName>
    </alternativeName>
</protein>
<feature type="domain" description="Orotidine 5'-phosphate decarboxylase" evidence="8">
    <location>
        <begin position="18"/>
        <end position="232"/>
    </location>
</feature>
<evidence type="ECO:0000313" key="10">
    <source>
        <dbReference type="EMBL" id="CAB4742982.1"/>
    </source>
</evidence>
<dbReference type="NCBIfam" id="TIGR01740">
    <property type="entry name" value="pyrF"/>
    <property type="match status" value="1"/>
</dbReference>
<dbReference type="GO" id="GO:0006207">
    <property type="term" value="P:'de novo' pyrimidine nucleobase biosynthetic process"/>
    <property type="evidence" value="ECO:0007669"/>
    <property type="project" value="InterPro"/>
</dbReference>
<dbReference type="Gene3D" id="3.20.20.70">
    <property type="entry name" value="Aldolase class I"/>
    <property type="match status" value="1"/>
</dbReference>
<accession>A0A6J6CGS7</accession>
<dbReference type="EMBL" id="CAEZSF010000191">
    <property type="protein sequence ID" value="CAB4550730.1"/>
    <property type="molecule type" value="Genomic_DNA"/>
</dbReference>
<dbReference type="InterPro" id="IPR011060">
    <property type="entry name" value="RibuloseP-bd_barrel"/>
</dbReference>
<name>A0A6J6CGS7_9ZZZZ</name>
<dbReference type="InterPro" id="IPR013785">
    <property type="entry name" value="Aldolase_TIM"/>
</dbReference>
<dbReference type="UniPathway" id="UPA00070">
    <property type="reaction ID" value="UER00120"/>
</dbReference>
<evidence type="ECO:0000313" key="11">
    <source>
        <dbReference type="EMBL" id="CAB4889989.1"/>
    </source>
</evidence>
<dbReference type="CDD" id="cd04725">
    <property type="entry name" value="OMP_decarboxylase_like"/>
    <property type="match status" value="1"/>
</dbReference>
<dbReference type="PANTHER" id="PTHR32119:SF2">
    <property type="entry name" value="OROTIDINE 5'-PHOSPHATE DECARBOXYLASE"/>
    <property type="match status" value="1"/>
</dbReference>